<dbReference type="EMBL" id="BBWV01000001">
    <property type="protein sequence ID" value="GAO41778.1"/>
    <property type="molecule type" value="Genomic_DNA"/>
</dbReference>
<name>A0A0E9MW90_9BACT</name>
<protein>
    <submittedName>
        <fullName evidence="1">Uncharacterized protein</fullName>
    </submittedName>
</protein>
<dbReference type="Proteomes" id="UP000033121">
    <property type="component" value="Unassembled WGS sequence"/>
</dbReference>
<keyword evidence="2" id="KW-1185">Reference proteome</keyword>
<proteinExistence type="predicted"/>
<organism evidence="1 2">
    <name type="scientific">Flavihumibacter petaseus NBRC 106054</name>
    <dbReference type="NCBI Taxonomy" id="1220578"/>
    <lineage>
        <taxon>Bacteria</taxon>
        <taxon>Pseudomonadati</taxon>
        <taxon>Bacteroidota</taxon>
        <taxon>Chitinophagia</taxon>
        <taxon>Chitinophagales</taxon>
        <taxon>Chitinophagaceae</taxon>
        <taxon>Flavihumibacter</taxon>
    </lineage>
</organism>
<reference evidence="1 2" key="1">
    <citation type="submission" date="2015-04" db="EMBL/GenBank/DDBJ databases">
        <title>Whole genome shotgun sequence of Flavihumibacter petaseus NBRC 106054.</title>
        <authorList>
            <person name="Miyazawa S."/>
            <person name="Hosoyama A."/>
            <person name="Hashimoto M."/>
            <person name="Noguchi M."/>
            <person name="Tsuchikane K."/>
            <person name="Ohji S."/>
            <person name="Yamazoe A."/>
            <person name="Ichikawa N."/>
            <person name="Kimura A."/>
            <person name="Fujita N."/>
        </authorList>
    </citation>
    <scope>NUCLEOTIDE SEQUENCE [LARGE SCALE GENOMIC DNA]</scope>
    <source>
        <strain evidence="1 2">NBRC 106054</strain>
    </source>
</reference>
<evidence type="ECO:0000313" key="2">
    <source>
        <dbReference type="Proteomes" id="UP000033121"/>
    </source>
</evidence>
<accession>A0A0E9MW90</accession>
<gene>
    <name evidence="1" type="ORF">FPE01S_01_07920</name>
</gene>
<sequence>MIGSLISCKSKSKDKQWDNAGIDPTIIQNNSFGLLNQEDEVFSVLEKQNTVAKRTSGVLYFTKGHIDLSDSNSARLNNCGAYFFHGDTLSINIGIGNGFGGWGFIINYEDKRFNTEPYFETDLVIDGEAEPVYEIVYQKLALDKSFYKPGDSLFGKIDFRAIEIGQDSEKIEHSGNGYFRTRVATQ</sequence>
<comment type="caution">
    <text evidence="1">The sequence shown here is derived from an EMBL/GenBank/DDBJ whole genome shotgun (WGS) entry which is preliminary data.</text>
</comment>
<evidence type="ECO:0000313" key="1">
    <source>
        <dbReference type="EMBL" id="GAO41778.1"/>
    </source>
</evidence>
<dbReference type="AlphaFoldDB" id="A0A0E9MW90"/>